<comment type="similarity">
    <text evidence="1 6">Belongs to the lysophospholipase family.</text>
</comment>
<evidence type="ECO:0000259" key="9">
    <source>
        <dbReference type="PROSITE" id="PS51210"/>
    </source>
</evidence>
<evidence type="ECO:0000256" key="1">
    <source>
        <dbReference type="ARBA" id="ARBA00008780"/>
    </source>
</evidence>
<dbReference type="GO" id="GO:0004623">
    <property type="term" value="F:phospholipase A2 activity"/>
    <property type="evidence" value="ECO:0007669"/>
    <property type="project" value="TreeGrafter"/>
</dbReference>
<comment type="caution">
    <text evidence="10">The sequence shown here is derived from an EMBL/GenBank/DDBJ whole genome shotgun (WGS) entry which is preliminary data.</text>
</comment>
<accession>A0A4Z1KBQ4</accession>
<feature type="domain" description="PLA2c" evidence="9">
    <location>
        <begin position="222"/>
        <end position="845"/>
    </location>
</feature>
<evidence type="ECO:0000256" key="2">
    <source>
        <dbReference type="ARBA" id="ARBA00022801"/>
    </source>
</evidence>
<dbReference type="GO" id="GO:0046475">
    <property type="term" value="P:glycerophospholipid catabolic process"/>
    <property type="evidence" value="ECO:0007669"/>
    <property type="project" value="TreeGrafter"/>
</dbReference>
<keyword evidence="11" id="KW-1185">Reference proteome</keyword>
<dbReference type="SMART" id="SM00022">
    <property type="entry name" value="PLAc"/>
    <property type="match status" value="1"/>
</dbReference>
<dbReference type="EC" id="3.1.1.5" evidence="6"/>
<evidence type="ECO:0000256" key="6">
    <source>
        <dbReference type="RuleBase" id="RU362103"/>
    </source>
</evidence>
<dbReference type="GO" id="GO:0004622">
    <property type="term" value="F:phosphatidylcholine lysophospholipase activity"/>
    <property type="evidence" value="ECO:0007669"/>
    <property type="project" value="UniProtKB-EC"/>
</dbReference>
<dbReference type="AlphaFoldDB" id="A0A4Z1KBQ4"/>
<dbReference type="PANTHER" id="PTHR10728">
    <property type="entry name" value="CYTOSOLIC PHOSPHOLIPASE A2"/>
    <property type="match status" value="1"/>
</dbReference>
<feature type="region of interest" description="Disordered" evidence="7">
    <location>
        <begin position="36"/>
        <end position="64"/>
    </location>
</feature>
<keyword evidence="8" id="KW-0472">Membrane</keyword>
<feature type="transmembrane region" description="Helical" evidence="8">
    <location>
        <begin position="72"/>
        <end position="90"/>
    </location>
</feature>
<feature type="region of interest" description="Disordered" evidence="7">
    <location>
        <begin position="688"/>
        <end position="713"/>
    </location>
</feature>
<keyword evidence="8" id="KW-0812">Transmembrane</keyword>
<dbReference type="PANTHER" id="PTHR10728:SF40">
    <property type="entry name" value="PATATIN FAMILY PROTEIN"/>
    <property type="match status" value="1"/>
</dbReference>
<feature type="compositionally biased region" description="Basic and acidic residues" evidence="7">
    <location>
        <begin position="688"/>
        <end position="710"/>
    </location>
</feature>
<dbReference type="InterPro" id="IPR016035">
    <property type="entry name" value="Acyl_Trfase/lysoPLipase"/>
</dbReference>
<evidence type="ECO:0000256" key="5">
    <source>
        <dbReference type="PROSITE-ProRule" id="PRU00555"/>
    </source>
</evidence>
<evidence type="ECO:0000256" key="4">
    <source>
        <dbReference type="ARBA" id="ARBA00023098"/>
    </source>
</evidence>
<evidence type="ECO:0000313" key="10">
    <source>
        <dbReference type="EMBL" id="TGO83611.1"/>
    </source>
</evidence>
<dbReference type="InterPro" id="IPR002642">
    <property type="entry name" value="LysoPLipase_cat_dom"/>
</dbReference>
<proteinExistence type="inferred from homology"/>
<feature type="compositionally biased region" description="Basic residues" evidence="7">
    <location>
        <begin position="36"/>
        <end position="46"/>
    </location>
</feature>
<gene>
    <name evidence="10" type="ORF">BPOR_0619g00010</name>
</gene>
<dbReference type="Gene3D" id="3.40.1090.10">
    <property type="entry name" value="Cytosolic phospholipase A2 catalytic domain"/>
    <property type="match status" value="1"/>
</dbReference>
<keyword evidence="2 5" id="KW-0378">Hydrolase</keyword>
<sequence length="856" mass="95620">MLTAKVSRRLLRLEQSYSHNPISSCRSLSSTTSIHRHCTSHHHTRLQSRSLFGSSKKKPQSKMSSYSQYSRPLVGVTSTIMVLGLFYILYQNDYLDVQPLPATQPRAKRLPTKEEQAEARAQKEAIKNAKELSALPFQEDAAAGDGSAWGSFIGTFNNFSIISDEQWRTVSETVAGYSDYIMPDWAKVLPGYIDKLRRELNMAPGSLADDIWKEAQDPDINPVINYSASVRVFNDLCDEEKSFLDKRKFMTRTALARYLGLPEESVHPDDVPRIAMVGSGGGLRALVAGTGSMLAADEDGLFDCITYTAGVSGSCWLQSLFNSSLGERRLERLVEHLKARIGILIASPVDALTALNSAPTNKFLLSGFVEKLKGDRNAEFGLVDIYGLLLAARLLVPKGELGVDDRDLKISNQRDYINNGENPMPIYTAVRHEIPIIEDLNEQEKQTEIPTEATKEKAVREAWFEWFEITPYEMFCEEFGAGIPTWALGRKFDGGKDIPHEETGLRIPELRLPLLLGIFGSAFCATMSHYYREARPLVKGLMGFGSIDDMIAGRNEDLSKVHPIDPASIPNFAYGMKGQLPDTAPESIYESTHLKLMDAGMSNNLPIYPLLRPGREVDVLIAFDASADVKTDNWLSVVDGYARQRGIKGWPIGVGWPKSSDSAEKTEQQLDQAQVSTAAEAETKLEKAQEEQATHLERVVSSEEKPRSLDAEDSGDLGYCTVWVGTIEERVEEEPPLSKAVKEDWQLMTPDAGIAVVYLPFLANPKVEGVDPAVSDYMSTWNFVYTPEDIDHVVELAKANFAEGKEQIRRTVRAVYERKKRIREEGGRKEREERFRRKVRLGIVGKKGEGDHFHLT</sequence>
<keyword evidence="4 5" id="KW-0443">Lipid metabolism</keyword>
<dbReference type="STRING" id="87229.A0A4Z1KBQ4"/>
<evidence type="ECO:0000256" key="7">
    <source>
        <dbReference type="SAM" id="MobiDB-lite"/>
    </source>
</evidence>
<keyword evidence="8" id="KW-1133">Transmembrane helix</keyword>
<dbReference type="GO" id="GO:0005829">
    <property type="term" value="C:cytosol"/>
    <property type="evidence" value="ECO:0007669"/>
    <property type="project" value="TreeGrafter"/>
</dbReference>
<dbReference type="SUPFAM" id="SSF52151">
    <property type="entry name" value="FabD/lysophospholipase-like"/>
    <property type="match status" value="1"/>
</dbReference>
<evidence type="ECO:0000313" key="11">
    <source>
        <dbReference type="Proteomes" id="UP000297280"/>
    </source>
</evidence>
<dbReference type="EMBL" id="PQXO01000618">
    <property type="protein sequence ID" value="TGO83611.1"/>
    <property type="molecule type" value="Genomic_DNA"/>
</dbReference>
<keyword evidence="3 5" id="KW-0442">Lipid degradation</keyword>
<dbReference type="Pfam" id="PF01735">
    <property type="entry name" value="PLA2_B"/>
    <property type="match status" value="1"/>
</dbReference>
<name>A0A4Z1KBQ4_9HELO</name>
<dbReference type="CDD" id="cd00147">
    <property type="entry name" value="cPLA2_like"/>
    <property type="match status" value="1"/>
</dbReference>
<dbReference type="PROSITE" id="PS51210">
    <property type="entry name" value="PLA2C"/>
    <property type="match status" value="1"/>
</dbReference>
<dbReference type="Proteomes" id="UP000297280">
    <property type="component" value="Unassembled WGS sequence"/>
</dbReference>
<comment type="catalytic activity">
    <reaction evidence="6">
        <text>a 1-acyl-sn-glycero-3-phosphocholine + H2O = sn-glycerol 3-phosphocholine + a fatty acid + H(+)</text>
        <dbReference type="Rhea" id="RHEA:15177"/>
        <dbReference type="ChEBI" id="CHEBI:15377"/>
        <dbReference type="ChEBI" id="CHEBI:15378"/>
        <dbReference type="ChEBI" id="CHEBI:16870"/>
        <dbReference type="ChEBI" id="CHEBI:28868"/>
        <dbReference type="ChEBI" id="CHEBI:58168"/>
        <dbReference type="EC" id="3.1.1.5"/>
    </reaction>
</comment>
<evidence type="ECO:0000256" key="8">
    <source>
        <dbReference type="SAM" id="Phobius"/>
    </source>
</evidence>
<evidence type="ECO:0000256" key="3">
    <source>
        <dbReference type="ARBA" id="ARBA00022963"/>
    </source>
</evidence>
<protein>
    <recommendedName>
        <fullName evidence="6">Lysophospholipase</fullName>
        <ecNumber evidence="6">3.1.1.5</ecNumber>
    </recommendedName>
</protein>
<organism evidence="10 11">
    <name type="scientific">Botrytis porri</name>
    <dbReference type="NCBI Taxonomy" id="87229"/>
    <lineage>
        <taxon>Eukaryota</taxon>
        <taxon>Fungi</taxon>
        <taxon>Dikarya</taxon>
        <taxon>Ascomycota</taxon>
        <taxon>Pezizomycotina</taxon>
        <taxon>Leotiomycetes</taxon>
        <taxon>Helotiales</taxon>
        <taxon>Sclerotiniaceae</taxon>
        <taxon>Botrytis</taxon>
    </lineage>
</organism>
<reference evidence="10 11" key="1">
    <citation type="submission" date="2017-12" db="EMBL/GenBank/DDBJ databases">
        <title>Comparative genomics of Botrytis spp.</title>
        <authorList>
            <person name="Valero-Jimenez C.A."/>
            <person name="Tapia P."/>
            <person name="Veloso J."/>
            <person name="Silva-Moreno E."/>
            <person name="Staats M."/>
            <person name="Valdes J.H."/>
            <person name="Van Kan J.A.L."/>
        </authorList>
    </citation>
    <scope>NUCLEOTIDE SEQUENCE [LARGE SCALE GENOMIC DNA]</scope>
    <source>
        <strain evidence="10 11">MUCL3349</strain>
    </source>
</reference>